<dbReference type="InParanoid" id="A0A251UYA6"/>
<protein>
    <submittedName>
        <fullName evidence="1">Uncharacterized protein</fullName>
    </submittedName>
</protein>
<dbReference type="Proteomes" id="UP000215914">
    <property type="component" value="Chromosome 4"/>
</dbReference>
<organism evidence="1 2">
    <name type="scientific">Helianthus annuus</name>
    <name type="common">Common sunflower</name>
    <dbReference type="NCBI Taxonomy" id="4232"/>
    <lineage>
        <taxon>Eukaryota</taxon>
        <taxon>Viridiplantae</taxon>
        <taxon>Streptophyta</taxon>
        <taxon>Embryophyta</taxon>
        <taxon>Tracheophyta</taxon>
        <taxon>Spermatophyta</taxon>
        <taxon>Magnoliopsida</taxon>
        <taxon>eudicotyledons</taxon>
        <taxon>Gunneridae</taxon>
        <taxon>Pentapetalae</taxon>
        <taxon>asterids</taxon>
        <taxon>campanulids</taxon>
        <taxon>Asterales</taxon>
        <taxon>Asteraceae</taxon>
        <taxon>Asteroideae</taxon>
        <taxon>Heliantheae alliance</taxon>
        <taxon>Heliantheae</taxon>
        <taxon>Helianthus</taxon>
    </lineage>
</organism>
<keyword evidence="2" id="KW-1185">Reference proteome</keyword>
<gene>
    <name evidence="1" type="ORF">HannXRQ_Chr04g0098771</name>
</gene>
<proteinExistence type="predicted"/>
<name>A0A251UYA6_HELAN</name>
<dbReference type="EMBL" id="CM007893">
    <property type="protein sequence ID" value="OTG27321.1"/>
    <property type="molecule type" value="Genomic_DNA"/>
</dbReference>
<evidence type="ECO:0000313" key="1">
    <source>
        <dbReference type="EMBL" id="OTG27321.1"/>
    </source>
</evidence>
<evidence type="ECO:0000313" key="2">
    <source>
        <dbReference type="Proteomes" id="UP000215914"/>
    </source>
</evidence>
<accession>A0A251UYA6</accession>
<sequence>MMFLHNMHVVVEQEEVEEEDEVVVLDFHTDLWLEAALQELALDCHTYPCL</sequence>
<reference evidence="2" key="1">
    <citation type="journal article" date="2017" name="Nature">
        <title>The sunflower genome provides insights into oil metabolism, flowering and Asterid evolution.</title>
        <authorList>
            <person name="Badouin H."/>
            <person name="Gouzy J."/>
            <person name="Grassa C.J."/>
            <person name="Murat F."/>
            <person name="Staton S.E."/>
            <person name="Cottret L."/>
            <person name="Lelandais-Briere C."/>
            <person name="Owens G.L."/>
            <person name="Carrere S."/>
            <person name="Mayjonade B."/>
            <person name="Legrand L."/>
            <person name="Gill N."/>
            <person name="Kane N.C."/>
            <person name="Bowers J.E."/>
            <person name="Hubner S."/>
            <person name="Bellec A."/>
            <person name="Berard A."/>
            <person name="Berges H."/>
            <person name="Blanchet N."/>
            <person name="Boniface M.C."/>
            <person name="Brunel D."/>
            <person name="Catrice O."/>
            <person name="Chaidir N."/>
            <person name="Claudel C."/>
            <person name="Donnadieu C."/>
            <person name="Faraut T."/>
            <person name="Fievet G."/>
            <person name="Helmstetter N."/>
            <person name="King M."/>
            <person name="Knapp S.J."/>
            <person name="Lai Z."/>
            <person name="Le Paslier M.C."/>
            <person name="Lippi Y."/>
            <person name="Lorenzon L."/>
            <person name="Mandel J.R."/>
            <person name="Marage G."/>
            <person name="Marchand G."/>
            <person name="Marquand E."/>
            <person name="Bret-Mestries E."/>
            <person name="Morien E."/>
            <person name="Nambeesan S."/>
            <person name="Nguyen T."/>
            <person name="Pegot-Espagnet P."/>
            <person name="Pouilly N."/>
            <person name="Raftis F."/>
            <person name="Sallet E."/>
            <person name="Schiex T."/>
            <person name="Thomas J."/>
            <person name="Vandecasteele C."/>
            <person name="Vares D."/>
            <person name="Vear F."/>
            <person name="Vautrin S."/>
            <person name="Crespi M."/>
            <person name="Mangin B."/>
            <person name="Burke J.M."/>
            <person name="Salse J."/>
            <person name="Munos S."/>
            <person name="Vincourt P."/>
            <person name="Rieseberg L.H."/>
            <person name="Langlade N.B."/>
        </authorList>
    </citation>
    <scope>NUCLEOTIDE SEQUENCE [LARGE SCALE GENOMIC DNA]</scope>
    <source>
        <strain evidence="2">cv. SF193</strain>
    </source>
</reference>
<dbReference type="AlphaFoldDB" id="A0A251UYA6"/>